<reference evidence="4 5" key="1">
    <citation type="submission" date="2024-03" db="EMBL/GenBank/DDBJ databases">
        <title>Human intestinal bacterial collection.</title>
        <authorList>
            <person name="Pauvert C."/>
            <person name="Hitch T.C.A."/>
            <person name="Clavel T."/>
        </authorList>
    </citation>
    <scope>NUCLEOTIDE SEQUENCE [LARGE SCALE GENOMIC DNA]</scope>
    <source>
        <strain evidence="4 5">CLA-AP-H34</strain>
    </source>
</reference>
<dbReference type="InterPro" id="IPR001119">
    <property type="entry name" value="SLH_dom"/>
</dbReference>
<dbReference type="RefSeq" id="WP_349138725.1">
    <property type="nucleotide sequence ID" value="NZ_JBBMFT010000001.1"/>
</dbReference>
<accession>A0ABV1EKD2</accession>
<keyword evidence="1" id="KW-0677">Repeat</keyword>
<dbReference type="PROSITE" id="PS51257">
    <property type="entry name" value="PROKAR_LIPOPROTEIN"/>
    <property type="match status" value="1"/>
</dbReference>
<proteinExistence type="predicted"/>
<feature type="signal peptide" evidence="2">
    <location>
        <begin position="1"/>
        <end position="24"/>
    </location>
</feature>
<dbReference type="Pfam" id="PF00395">
    <property type="entry name" value="SLH"/>
    <property type="match status" value="1"/>
</dbReference>
<name>A0ABV1EKD2_9FIRM</name>
<evidence type="ECO:0000259" key="3">
    <source>
        <dbReference type="PROSITE" id="PS51272"/>
    </source>
</evidence>
<evidence type="ECO:0000256" key="2">
    <source>
        <dbReference type="SAM" id="SignalP"/>
    </source>
</evidence>
<sequence length="355" mass="39669">MKRILSTLLSLSLLAGSCLTPALAAENVPSAWAKAEIDRAVEMGLVPELVQGNWQQPITRGEFACLAIRYLAMEYGYTDEDFVNAYMNYCPDRNGEFWGEEDFGDGLSWWQRFSDNEGSFYLTDLPQGEQRGYINAAYFIGIVNGKGDGSVYDPDGAITRQEAACMLARSYEQLDPEDHRVALYSDYTDYDTMADWAKDDIAAMVGLDVMGSTSNTEMVFDPLGTYSREQAVVTFLRLYEDAPVSRSKENVAKLEDAAYERAVWNALHKLGITDSQVQFRADTQYGTVLALNYSGMMQFYETLLFIRRDGRTVTLSGQSAGADWAVSEDESTLTYTVDGKQYQADLTTGQVTERT</sequence>
<keyword evidence="5" id="KW-1185">Reference proteome</keyword>
<dbReference type="PROSITE" id="PS51272">
    <property type="entry name" value="SLH"/>
    <property type="match status" value="2"/>
</dbReference>
<evidence type="ECO:0000256" key="1">
    <source>
        <dbReference type="ARBA" id="ARBA00022737"/>
    </source>
</evidence>
<feature type="domain" description="SLH" evidence="3">
    <location>
        <begin position="117"/>
        <end position="181"/>
    </location>
</feature>
<feature type="domain" description="SLH" evidence="3">
    <location>
        <begin position="184"/>
        <end position="249"/>
    </location>
</feature>
<dbReference type="Proteomes" id="UP001440599">
    <property type="component" value="Unassembled WGS sequence"/>
</dbReference>
<comment type="caution">
    <text evidence="4">The sequence shown here is derived from an EMBL/GenBank/DDBJ whole genome shotgun (WGS) entry which is preliminary data.</text>
</comment>
<keyword evidence="2" id="KW-0732">Signal</keyword>
<dbReference type="EMBL" id="JBBMFT010000001">
    <property type="protein sequence ID" value="MEQ2455045.1"/>
    <property type="molecule type" value="Genomic_DNA"/>
</dbReference>
<protein>
    <submittedName>
        <fullName evidence="4">S-layer homology domain-containing protein</fullName>
    </submittedName>
</protein>
<gene>
    <name evidence="4" type="ORF">WMO45_00795</name>
</gene>
<evidence type="ECO:0000313" key="5">
    <source>
        <dbReference type="Proteomes" id="UP001440599"/>
    </source>
</evidence>
<organism evidence="4 5">
    <name type="scientific">Flavonifractor hominis</name>
    <dbReference type="NCBI Taxonomy" id="3133178"/>
    <lineage>
        <taxon>Bacteria</taxon>
        <taxon>Bacillati</taxon>
        <taxon>Bacillota</taxon>
        <taxon>Clostridia</taxon>
        <taxon>Eubacteriales</taxon>
        <taxon>Oscillospiraceae</taxon>
        <taxon>Flavonifractor</taxon>
    </lineage>
</organism>
<evidence type="ECO:0000313" key="4">
    <source>
        <dbReference type="EMBL" id="MEQ2455045.1"/>
    </source>
</evidence>
<feature type="chain" id="PRO_5045138707" evidence="2">
    <location>
        <begin position="25"/>
        <end position="355"/>
    </location>
</feature>